<reference evidence="2 3" key="1">
    <citation type="submission" date="2015-10" db="EMBL/GenBank/DDBJ databases">
        <title>Genome analyses suggest a sexual origin of heterokaryosis in a supposedly ancient asexual fungus.</title>
        <authorList>
            <person name="Ropars J."/>
            <person name="Sedzielewska K."/>
            <person name="Noel J."/>
            <person name="Charron P."/>
            <person name="Farinelli L."/>
            <person name="Marton T."/>
            <person name="Kruger M."/>
            <person name="Pelin A."/>
            <person name="Brachmann A."/>
            <person name="Corradi N."/>
        </authorList>
    </citation>
    <scope>NUCLEOTIDE SEQUENCE [LARGE SCALE GENOMIC DNA]</scope>
    <source>
        <strain evidence="2 3">A4</strain>
    </source>
</reference>
<keyword evidence="2" id="KW-0418">Kinase</keyword>
<evidence type="ECO:0000259" key="1">
    <source>
        <dbReference type="PROSITE" id="PS50011"/>
    </source>
</evidence>
<organism evidence="2 3">
    <name type="scientific">Rhizophagus irregularis</name>
    <dbReference type="NCBI Taxonomy" id="588596"/>
    <lineage>
        <taxon>Eukaryota</taxon>
        <taxon>Fungi</taxon>
        <taxon>Fungi incertae sedis</taxon>
        <taxon>Mucoromycota</taxon>
        <taxon>Glomeromycotina</taxon>
        <taxon>Glomeromycetes</taxon>
        <taxon>Glomerales</taxon>
        <taxon>Glomeraceae</taxon>
        <taxon>Rhizophagus</taxon>
    </lineage>
</organism>
<dbReference type="InterPro" id="IPR011009">
    <property type="entry name" value="Kinase-like_dom_sf"/>
</dbReference>
<proteinExistence type="predicted"/>
<name>A0A2I1H645_9GLOM</name>
<dbReference type="Pfam" id="PF07714">
    <property type="entry name" value="PK_Tyr_Ser-Thr"/>
    <property type="match status" value="1"/>
</dbReference>
<dbReference type="AlphaFoldDB" id="A0A2I1H645"/>
<evidence type="ECO:0000313" key="3">
    <source>
        <dbReference type="Proteomes" id="UP000234323"/>
    </source>
</evidence>
<accession>A0A2I1H645</accession>
<keyword evidence="3" id="KW-1185">Reference proteome</keyword>
<sequence>MNPLIKKIIKSGKKLLDNLRKKLKKLSSSHESHEMCEICNDFDCNVKYFKRNFKNWTSGNNDIDKFIQNTQLSAHYNVDDILEWIPYDKFYNIEYISKGGFGEVYKANWIDGIINKWDDKIKNWKRKDKNKFFALKRLNDSKNVKSDFMNEIASHYKVNSNSNIIKLYGITQDPKTEHYLMVLEYAENGNLRNYLNKNNKLNWENKISFLNDIAIGLEYIHEKEINHQNLHTGNLLYMDDIRICITDIGLCKPDDTNNNNVYGVLPYIAPEILQGQNYTNAADIYSYGIIMYEVISGLPPFYDVCHDENLAIKICNGHRPRFSIKVPQLIVQLIKRCLDANPLNRPTIKEITRIISQWLDGWNCLDLRKQLSELGENNDSSNTILTFSYSIHSDAIYTSRLFNFNNLPAPKNFDNYYEKNDDIITMDDSGFIPIDTIDNYSQLNISVTYSAQRNKRLQAVFQDVTKDLYNLRLMEFPIIPLILETEPTPPRTKAIEGNETVKLPLSSDKISKESLDKLKEVRKQRNESKRSLQEMHPQLFGPDIASNLFKQMLC</sequence>
<dbReference type="PROSITE" id="PS50011">
    <property type="entry name" value="PROTEIN_KINASE_DOM"/>
    <property type="match status" value="1"/>
</dbReference>
<dbReference type="PANTHER" id="PTHR44329">
    <property type="entry name" value="SERINE/THREONINE-PROTEIN KINASE TNNI3K-RELATED"/>
    <property type="match status" value="1"/>
</dbReference>
<dbReference type="InterPro" id="IPR001245">
    <property type="entry name" value="Ser-Thr/Tyr_kinase_cat_dom"/>
</dbReference>
<dbReference type="VEuPathDB" id="FungiDB:RhiirFUN_000865"/>
<evidence type="ECO:0000313" key="2">
    <source>
        <dbReference type="EMBL" id="PKY54350.1"/>
    </source>
</evidence>
<feature type="domain" description="Protein kinase" evidence="1">
    <location>
        <begin position="90"/>
        <end position="359"/>
    </location>
</feature>
<dbReference type="SUPFAM" id="SSF56112">
    <property type="entry name" value="Protein kinase-like (PK-like)"/>
    <property type="match status" value="1"/>
</dbReference>
<dbReference type="Proteomes" id="UP000234323">
    <property type="component" value="Unassembled WGS sequence"/>
</dbReference>
<dbReference type="Gene3D" id="1.10.510.10">
    <property type="entry name" value="Transferase(Phosphotransferase) domain 1"/>
    <property type="match status" value="1"/>
</dbReference>
<dbReference type="VEuPathDB" id="FungiDB:FUN_020302"/>
<dbReference type="InterPro" id="IPR051681">
    <property type="entry name" value="Ser/Thr_Kinases-Pseudokinases"/>
</dbReference>
<keyword evidence="2" id="KW-0808">Transferase</keyword>
<protein>
    <submittedName>
        <fullName evidence="2">Kinase-like protein</fullName>
    </submittedName>
</protein>
<dbReference type="VEuPathDB" id="FungiDB:RhiirA1_467174"/>
<dbReference type="GO" id="GO:0004674">
    <property type="term" value="F:protein serine/threonine kinase activity"/>
    <property type="evidence" value="ECO:0007669"/>
    <property type="project" value="TreeGrafter"/>
</dbReference>
<comment type="caution">
    <text evidence="2">The sequence shown here is derived from an EMBL/GenBank/DDBJ whole genome shotgun (WGS) entry which is preliminary data.</text>
</comment>
<dbReference type="GO" id="GO:0005524">
    <property type="term" value="F:ATP binding"/>
    <property type="evidence" value="ECO:0007669"/>
    <property type="project" value="InterPro"/>
</dbReference>
<gene>
    <name evidence="2" type="ORF">RhiirA4_473117</name>
</gene>
<dbReference type="EMBL" id="LLXI01001588">
    <property type="protein sequence ID" value="PKY54350.1"/>
    <property type="molecule type" value="Genomic_DNA"/>
</dbReference>
<dbReference type="PRINTS" id="PR00109">
    <property type="entry name" value="TYRKINASE"/>
</dbReference>
<dbReference type="InterPro" id="IPR000719">
    <property type="entry name" value="Prot_kinase_dom"/>
</dbReference>